<dbReference type="EMBL" id="QGUI02000007">
    <property type="protein sequence ID" value="MFO7190885.1"/>
    <property type="molecule type" value="Genomic_DNA"/>
</dbReference>
<evidence type="ECO:0000259" key="2">
    <source>
        <dbReference type="Pfam" id="PF11716"/>
    </source>
</evidence>
<dbReference type="InterPro" id="IPR024344">
    <property type="entry name" value="MDMPI_metal-binding"/>
</dbReference>
<reference evidence="3" key="4">
    <citation type="submission" date="2023-08" db="EMBL/GenBank/DDBJ databases">
        <authorList>
            <person name="Guima S.E.S."/>
            <person name="Martins L.F."/>
            <person name="Silva A.M."/>
            <person name="Setubal J.C."/>
        </authorList>
    </citation>
    <scope>NUCLEOTIDE SEQUENCE</scope>
    <source>
        <strain evidence="3">ZC4RG45</strain>
    </source>
</reference>
<dbReference type="SUPFAM" id="SSF109854">
    <property type="entry name" value="DinB/YfiT-like putative metalloenzymes"/>
    <property type="match status" value="1"/>
</dbReference>
<sequence length="254" mass="28163">MQTSQLLPALRAAGERMAEAAEEAGLSASVPSCPGWTVRDLLFHTGSVHRWAASIVGKTGDKHQRVIGGDPLKDAEYRPADDKLLTWFREGHAELVRTLEAAPEDLDVWHFLPASTPLSFWVRRQTHETIVHRVDAEQAGGSITPIDPDVALDGLNELLIGFLPRRRHKLRSDEPKTMVVQTTDRPVAWRLSISTEPVVCEPVLDPGEADAFVRGPAERLYLALWNRAPLSSVETSGDEQLLRSWSASVQVTWN</sequence>
<dbReference type="InterPro" id="IPR010872">
    <property type="entry name" value="MDMPI_C-term_domain"/>
</dbReference>
<protein>
    <submittedName>
        <fullName evidence="3">Maleylpyruvate isomerase family mycothiol-dependent enzyme</fullName>
    </submittedName>
</protein>
<feature type="domain" description="MDMPI C-terminal" evidence="1">
    <location>
        <begin position="149"/>
        <end position="242"/>
    </location>
</feature>
<dbReference type="Gene3D" id="1.20.120.450">
    <property type="entry name" value="dinb family like domain"/>
    <property type="match status" value="1"/>
</dbReference>
<reference evidence="4" key="2">
    <citation type="submission" date="2018-05" db="EMBL/GenBank/DDBJ databases">
        <authorList>
            <person name="Lanie J.A."/>
            <person name="Ng W.-L."/>
            <person name="Kazmierczak K.M."/>
            <person name="Andrzejewski T.M."/>
            <person name="Davidsen T.M."/>
            <person name="Wayne K.J."/>
            <person name="Tettelin H."/>
            <person name="Glass J.I."/>
            <person name="Rusch D."/>
            <person name="Podicherti R."/>
            <person name="Tsui H.-C.T."/>
            <person name="Winkler M.E."/>
        </authorList>
    </citation>
    <scope>NUCLEOTIDE SEQUENCE</scope>
    <source>
        <strain evidence="4">ZC4RG45</strain>
    </source>
</reference>
<dbReference type="GO" id="GO:0046872">
    <property type="term" value="F:metal ion binding"/>
    <property type="evidence" value="ECO:0007669"/>
    <property type="project" value="InterPro"/>
</dbReference>
<gene>
    <name evidence="3" type="ORF">DIU77_001380</name>
    <name evidence="4" type="ORF">DIU77_07210</name>
</gene>
<dbReference type="GO" id="GO:0016853">
    <property type="term" value="F:isomerase activity"/>
    <property type="evidence" value="ECO:0007669"/>
    <property type="project" value="UniProtKB-KW"/>
</dbReference>
<proteinExistence type="predicted"/>
<reference evidence="3" key="1">
    <citation type="submission" date="2018-05" db="EMBL/GenBank/DDBJ databases">
        <authorList>
            <person name="Moura L."/>
            <person name="Setubal J.C."/>
        </authorList>
    </citation>
    <scope>NUCLEOTIDE SEQUENCE</scope>
    <source>
        <strain evidence="3">ZC4RG45</strain>
    </source>
</reference>
<dbReference type="Proteomes" id="UP000249324">
    <property type="component" value="Unassembled WGS sequence"/>
</dbReference>
<dbReference type="Pfam" id="PF07398">
    <property type="entry name" value="MDMPI_C"/>
    <property type="match status" value="1"/>
</dbReference>
<dbReference type="GO" id="GO:0005886">
    <property type="term" value="C:plasma membrane"/>
    <property type="evidence" value="ECO:0007669"/>
    <property type="project" value="TreeGrafter"/>
</dbReference>
<dbReference type="STRING" id="1111738.GCA_000427905_02107"/>
<dbReference type="PANTHER" id="PTHR40758">
    <property type="entry name" value="CONSERVED PROTEIN"/>
    <property type="match status" value="1"/>
</dbReference>
<dbReference type="AlphaFoldDB" id="A0A2W4JHQ7"/>
<dbReference type="InterPro" id="IPR017517">
    <property type="entry name" value="Maleyloyr_isom"/>
</dbReference>
<name>A0A2W4JHQ7_9PSEU</name>
<evidence type="ECO:0000313" key="5">
    <source>
        <dbReference type="Proteomes" id="UP000249324"/>
    </source>
</evidence>
<evidence type="ECO:0000313" key="4">
    <source>
        <dbReference type="EMBL" id="PZM98762.1"/>
    </source>
</evidence>
<dbReference type="EMBL" id="QGUI01000218">
    <property type="protein sequence ID" value="PZM98762.1"/>
    <property type="molecule type" value="Genomic_DNA"/>
</dbReference>
<evidence type="ECO:0000313" key="3">
    <source>
        <dbReference type="EMBL" id="MFO7190885.1"/>
    </source>
</evidence>
<dbReference type="InterPro" id="IPR034660">
    <property type="entry name" value="DinB/YfiT-like"/>
</dbReference>
<keyword evidence="3" id="KW-0413">Isomerase</keyword>
<comment type="caution">
    <text evidence="4">The sequence shown here is derived from an EMBL/GenBank/DDBJ whole genome shotgun (WGS) entry which is preliminary data.</text>
</comment>
<dbReference type="PANTHER" id="PTHR40758:SF1">
    <property type="entry name" value="CONSERVED PROTEIN"/>
    <property type="match status" value="1"/>
</dbReference>
<accession>A0A2W4JHQ7</accession>
<organism evidence="4">
    <name type="scientific">Thermocrispum agreste</name>
    <dbReference type="NCBI Taxonomy" id="37925"/>
    <lineage>
        <taxon>Bacteria</taxon>
        <taxon>Bacillati</taxon>
        <taxon>Actinomycetota</taxon>
        <taxon>Actinomycetes</taxon>
        <taxon>Pseudonocardiales</taxon>
        <taxon>Pseudonocardiaceae</taxon>
        <taxon>Thermocrispum</taxon>
    </lineage>
</organism>
<dbReference type="NCBIfam" id="TIGR03083">
    <property type="entry name" value="maleylpyruvate isomerase family mycothiol-dependent enzyme"/>
    <property type="match status" value="1"/>
</dbReference>
<dbReference type="Pfam" id="PF11716">
    <property type="entry name" value="MDMPI_N"/>
    <property type="match status" value="1"/>
</dbReference>
<reference evidence="3 5" key="3">
    <citation type="journal article" date="2021" name="BMC Genomics">
        <title>Genome-resolved metagenome and metatranscriptome analyses of thermophilic composting reveal key bacterial players and their metabolic interactions.</title>
        <authorList>
            <person name="Braga L.P.P."/>
            <person name="Pereira R.V."/>
            <person name="Martins L.F."/>
            <person name="Moura L.M.S."/>
            <person name="Sanchez F.B."/>
            <person name="Patane J.S.L."/>
            <person name="da Silva A.M."/>
            <person name="Setubal J.C."/>
        </authorList>
    </citation>
    <scope>NUCLEOTIDE SEQUENCE [LARGE SCALE GENOMIC DNA]</scope>
    <source>
        <strain evidence="3">ZC4RG45</strain>
    </source>
</reference>
<feature type="domain" description="Mycothiol-dependent maleylpyruvate isomerase metal-binding" evidence="2">
    <location>
        <begin position="9"/>
        <end position="136"/>
    </location>
</feature>
<evidence type="ECO:0000259" key="1">
    <source>
        <dbReference type="Pfam" id="PF07398"/>
    </source>
</evidence>